<feature type="domain" description="Macro" evidence="2">
    <location>
        <begin position="1"/>
        <end position="155"/>
    </location>
</feature>
<dbReference type="PROSITE" id="PS51154">
    <property type="entry name" value="MACRO"/>
    <property type="match status" value="1"/>
</dbReference>
<comment type="catalytic activity">
    <reaction evidence="1">
        <text>an N-(ADP-alpha-D-ribosyl)-thymidine in DNA + H2O = a thymidine in DNA + ADP-D-ribose</text>
        <dbReference type="Rhea" id="RHEA:71655"/>
        <dbReference type="Rhea" id="RHEA-COMP:13556"/>
        <dbReference type="Rhea" id="RHEA-COMP:18051"/>
        <dbReference type="ChEBI" id="CHEBI:15377"/>
        <dbReference type="ChEBI" id="CHEBI:57967"/>
        <dbReference type="ChEBI" id="CHEBI:137386"/>
        <dbReference type="ChEBI" id="CHEBI:191199"/>
    </reaction>
    <physiologicalReaction direction="left-to-right" evidence="1">
        <dbReference type="Rhea" id="RHEA:71656"/>
    </physiologicalReaction>
</comment>
<comment type="caution">
    <text evidence="3">The sequence shown here is derived from an EMBL/GenBank/DDBJ whole genome shotgun (WGS) entry which is preliminary data.</text>
</comment>
<dbReference type="PANTHER" id="PTHR12521">
    <property type="entry name" value="PROTEIN C6ORF130"/>
    <property type="match status" value="1"/>
</dbReference>
<dbReference type="InterPro" id="IPR002589">
    <property type="entry name" value="Macro_dom"/>
</dbReference>
<dbReference type="RefSeq" id="WP_320500063.1">
    <property type="nucleotide sequence ID" value="NZ_JAXCLX010000001.1"/>
</dbReference>
<gene>
    <name evidence="3" type="ORF">SMD31_06855</name>
</gene>
<dbReference type="Proteomes" id="UP001271769">
    <property type="component" value="Unassembled WGS sequence"/>
</dbReference>
<evidence type="ECO:0000259" key="2">
    <source>
        <dbReference type="PROSITE" id="PS51154"/>
    </source>
</evidence>
<proteinExistence type="predicted"/>
<evidence type="ECO:0000313" key="3">
    <source>
        <dbReference type="EMBL" id="MDY0871633.1"/>
    </source>
</evidence>
<dbReference type="EMBL" id="JAXCLX010000001">
    <property type="protein sequence ID" value="MDY0871633.1"/>
    <property type="molecule type" value="Genomic_DNA"/>
</dbReference>
<dbReference type="InterPro" id="IPR043472">
    <property type="entry name" value="Macro_dom-like"/>
</dbReference>
<organism evidence="3 4">
    <name type="scientific">Dongia rigui</name>
    <dbReference type="NCBI Taxonomy" id="940149"/>
    <lineage>
        <taxon>Bacteria</taxon>
        <taxon>Pseudomonadati</taxon>
        <taxon>Pseudomonadota</taxon>
        <taxon>Alphaproteobacteria</taxon>
        <taxon>Rhodospirillales</taxon>
        <taxon>Dongiaceae</taxon>
        <taxon>Dongia</taxon>
    </lineage>
</organism>
<reference evidence="3 4" key="1">
    <citation type="journal article" date="2013" name="Antonie Van Leeuwenhoek">
        <title>Dongia rigui sp. nov., isolated from freshwater of a large wetland in Korea.</title>
        <authorList>
            <person name="Baik K.S."/>
            <person name="Hwang Y.M."/>
            <person name="Choi J.S."/>
            <person name="Kwon J."/>
            <person name="Seong C.N."/>
        </authorList>
    </citation>
    <scope>NUCLEOTIDE SEQUENCE [LARGE SCALE GENOMIC DNA]</scope>
    <source>
        <strain evidence="3 4">04SU4-P</strain>
    </source>
</reference>
<sequence length="171" mass="18428">MIRDVEGDILLSKAQVVAHGVAPGDHFDSGLALALRERWPAMVKDFRHYCQTTHPEAGSIWFWAGAGGPEIINLMVQEPAARPGDRPGKATLENVHHALKALAKLVVKEKVQSLALPRLATGVGGLDWSDVKLLVEKHLGGLDIPVFVYSVYHKNVAAMEPGFSAPRAANG</sequence>
<evidence type="ECO:0000313" key="4">
    <source>
        <dbReference type="Proteomes" id="UP001271769"/>
    </source>
</evidence>
<dbReference type="InterPro" id="IPR050892">
    <property type="entry name" value="ADP-ribose_metab_enzymes"/>
</dbReference>
<accession>A0ABU5DWN6</accession>
<dbReference type="Gene3D" id="3.40.220.10">
    <property type="entry name" value="Leucine Aminopeptidase, subunit E, domain 1"/>
    <property type="match status" value="1"/>
</dbReference>
<dbReference type="Pfam" id="PF01661">
    <property type="entry name" value="Macro"/>
    <property type="match status" value="1"/>
</dbReference>
<name>A0ABU5DWN6_9PROT</name>
<keyword evidence="4" id="KW-1185">Reference proteome</keyword>
<dbReference type="SUPFAM" id="SSF52949">
    <property type="entry name" value="Macro domain-like"/>
    <property type="match status" value="1"/>
</dbReference>
<dbReference type="PANTHER" id="PTHR12521:SF0">
    <property type="entry name" value="ADP-RIBOSE GLYCOHYDROLASE OARD1"/>
    <property type="match status" value="1"/>
</dbReference>
<evidence type="ECO:0000256" key="1">
    <source>
        <dbReference type="ARBA" id="ARBA00035885"/>
    </source>
</evidence>
<protein>
    <submittedName>
        <fullName evidence="3">Macro domain-containing protein</fullName>
    </submittedName>
</protein>